<accession>A0A1S8MTH2</accession>
<protein>
    <submittedName>
        <fullName evidence="6">2,3-dimethylmalate dehydratase large subunit</fullName>
        <ecNumber evidence="6">4.2.1.85</ecNumber>
    </submittedName>
</protein>
<dbReference type="InterPro" id="IPR050067">
    <property type="entry name" value="IPM_dehydratase_rel_enz"/>
</dbReference>
<dbReference type="GO" id="GO:0047868">
    <property type="term" value="F:dimethylmaleate hydratase activity"/>
    <property type="evidence" value="ECO:0007669"/>
    <property type="project" value="UniProtKB-EC"/>
</dbReference>
<evidence type="ECO:0000256" key="2">
    <source>
        <dbReference type="ARBA" id="ARBA00023004"/>
    </source>
</evidence>
<dbReference type="SUPFAM" id="SSF53732">
    <property type="entry name" value="Aconitase iron-sulfur domain"/>
    <property type="match status" value="1"/>
</dbReference>
<comment type="caution">
    <text evidence="6">The sequence shown here is derived from an EMBL/GenBank/DDBJ whole genome shotgun (WGS) entry which is preliminary data.</text>
</comment>
<dbReference type="GO" id="GO:0046872">
    <property type="term" value="F:metal ion binding"/>
    <property type="evidence" value="ECO:0007669"/>
    <property type="project" value="UniProtKB-KW"/>
</dbReference>
<gene>
    <name evidence="6" type="primary">dmdA_2</name>
    <name evidence="6" type="ORF">CLOSAC_40110</name>
</gene>
<keyword evidence="1" id="KW-0479">Metal-binding</keyword>
<keyword evidence="4 6" id="KW-0456">Lyase</keyword>
<evidence type="ECO:0000256" key="4">
    <source>
        <dbReference type="ARBA" id="ARBA00023239"/>
    </source>
</evidence>
<dbReference type="InterPro" id="IPR036008">
    <property type="entry name" value="Aconitase_4Fe-4S_dom"/>
</dbReference>
<evidence type="ECO:0000256" key="3">
    <source>
        <dbReference type="ARBA" id="ARBA00023014"/>
    </source>
</evidence>
<dbReference type="EC" id="4.2.1.85" evidence="6"/>
<evidence type="ECO:0000313" key="7">
    <source>
        <dbReference type="Proteomes" id="UP000191154"/>
    </source>
</evidence>
<dbReference type="RefSeq" id="WP_176127697.1">
    <property type="nucleotide sequence ID" value="NZ_LZYZ01000008.1"/>
</dbReference>
<evidence type="ECO:0000313" key="6">
    <source>
        <dbReference type="EMBL" id="OOM07481.1"/>
    </source>
</evidence>
<dbReference type="PANTHER" id="PTHR43822:SF2">
    <property type="entry name" value="HOMOACONITASE, MITOCHONDRIAL"/>
    <property type="match status" value="1"/>
</dbReference>
<evidence type="ECO:0000259" key="5">
    <source>
        <dbReference type="Pfam" id="PF00330"/>
    </source>
</evidence>
<sequence>MKMTMAEKILGGMAGKVVTVKPDYLLINDGIGYNAVDLVEKENGIADRDKVVIVIDHDVPAGDSKGAAIFQKLVGFSKEYDIKFIQAEGTSYTVMLDSYVKPRQVIASCGTHNSMYGVAGALGINVEVDTMGTLLMNGEYDIKVPETVAVELKGKLATGVSPIDLFITFIGNSESKNFEGKAIEFIGEGLKTLTSHEKTVLCSMAARTGAFTAFINEAPEGIFTETISFDLGSVETVAALPTESDNCKAKFKYKTIEELNSIELDAGFIGGYTGGYIEDLRLAAKAMKGKRIALGFRLNISPVSSKVYLQAMEEGLLEIFIDFGAQILPPSDRNVILQGAGVIGSGEKMITTGSYNHSGCLGTKDSEIYIASTASVVAASLSKTFCTL</sequence>
<dbReference type="GO" id="GO:0051536">
    <property type="term" value="F:iron-sulfur cluster binding"/>
    <property type="evidence" value="ECO:0007669"/>
    <property type="project" value="UniProtKB-KW"/>
</dbReference>
<dbReference type="Proteomes" id="UP000191154">
    <property type="component" value="Unassembled WGS sequence"/>
</dbReference>
<keyword evidence="3" id="KW-0411">Iron-sulfur</keyword>
<name>A0A1S8MTH2_CLOSA</name>
<dbReference type="Gene3D" id="3.30.499.10">
    <property type="entry name" value="Aconitase, domain 3"/>
    <property type="match status" value="2"/>
</dbReference>
<proteinExistence type="predicted"/>
<reference evidence="6 7" key="1">
    <citation type="submission" date="2016-05" db="EMBL/GenBank/DDBJ databases">
        <title>Microbial solvent formation.</title>
        <authorList>
            <person name="Poehlein A."/>
            <person name="Montoya Solano J.D."/>
            <person name="Flitsch S."/>
            <person name="Krabben P."/>
            <person name="Duerre P."/>
            <person name="Daniel R."/>
        </authorList>
    </citation>
    <scope>NUCLEOTIDE SEQUENCE [LARGE SCALE GENOMIC DNA]</scope>
    <source>
        <strain evidence="6 7">L1-8</strain>
    </source>
</reference>
<dbReference type="EMBL" id="LZYZ01000008">
    <property type="protein sequence ID" value="OOM07481.1"/>
    <property type="molecule type" value="Genomic_DNA"/>
</dbReference>
<feature type="domain" description="Aconitase/3-isopropylmalate dehydratase large subunit alpha/beta/alpha" evidence="5">
    <location>
        <begin position="47"/>
        <end position="216"/>
    </location>
</feature>
<organism evidence="6 7">
    <name type="scientific">Clostridium saccharobutylicum</name>
    <dbReference type="NCBI Taxonomy" id="169679"/>
    <lineage>
        <taxon>Bacteria</taxon>
        <taxon>Bacillati</taxon>
        <taxon>Bacillota</taxon>
        <taxon>Clostridia</taxon>
        <taxon>Eubacteriales</taxon>
        <taxon>Clostridiaceae</taxon>
        <taxon>Clostridium</taxon>
    </lineage>
</organism>
<keyword evidence="2" id="KW-0408">Iron</keyword>
<feature type="domain" description="Aconitase/3-isopropylmalate dehydratase large subunit alpha/beta/alpha" evidence="5">
    <location>
        <begin position="243"/>
        <end position="381"/>
    </location>
</feature>
<dbReference type="AlphaFoldDB" id="A0A1S8MTH2"/>
<dbReference type="PANTHER" id="PTHR43822">
    <property type="entry name" value="HOMOACONITASE, MITOCHONDRIAL-RELATED"/>
    <property type="match status" value="1"/>
</dbReference>
<dbReference type="GO" id="GO:0043436">
    <property type="term" value="P:oxoacid metabolic process"/>
    <property type="evidence" value="ECO:0007669"/>
    <property type="project" value="UniProtKB-ARBA"/>
</dbReference>
<dbReference type="InterPro" id="IPR001030">
    <property type="entry name" value="Acoase/IPM_deHydtase_lsu_aba"/>
</dbReference>
<dbReference type="Pfam" id="PF00330">
    <property type="entry name" value="Aconitase"/>
    <property type="match status" value="2"/>
</dbReference>
<dbReference type="InterPro" id="IPR015931">
    <property type="entry name" value="Acnase/IPM_dHydase_lsu_aba_1/3"/>
</dbReference>
<evidence type="ECO:0000256" key="1">
    <source>
        <dbReference type="ARBA" id="ARBA00022723"/>
    </source>
</evidence>